<dbReference type="GO" id="GO:0006015">
    <property type="term" value="P:5-phosphoribose 1-diphosphate biosynthetic process"/>
    <property type="evidence" value="ECO:0007669"/>
    <property type="project" value="UniProtKB-UniRule"/>
</dbReference>
<dbReference type="AlphaFoldDB" id="A0A0N1FGA6"/>
<dbReference type="GO" id="GO:0033863">
    <property type="term" value="F:ribose 1,5-bisphosphate phosphokinase activity"/>
    <property type="evidence" value="ECO:0007669"/>
    <property type="project" value="UniProtKB-UniRule"/>
</dbReference>
<keyword evidence="9 12" id="KW-0067">ATP-binding</keyword>
<keyword evidence="7 11" id="KW-0808">Transferase</keyword>
<dbReference type="InterPro" id="IPR036566">
    <property type="entry name" value="PYNP-like_C_sf"/>
</dbReference>
<dbReference type="UniPathway" id="UPA00087">
    <property type="reaction ID" value="UER00175"/>
</dbReference>
<keyword evidence="6 11" id="KW-0328">Glycosyltransferase</keyword>
<evidence type="ECO:0000256" key="7">
    <source>
        <dbReference type="ARBA" id="ARBA00022679"/>
    </source>
</evidence>
<dbReference type="InterPro" id="IPR000312">
    <property type="entry name" value="Glycosyl_Trfase_fam3"/>
</dbReference>
<proteinExistence type="inferred from homology"/>
<dbReference type="SUPFAM" id="SSF52418">
    <property type="entry name" value="Nucleoside phosphorylase/phosphoribosyltransferase catalytic domain"/>
    <property type="match status" value="1"/>
</dbReference>
<dbReference type="RefSeq" id="WP_054210193.1">
    <property type="nucleotide sequence ID" value="NZ_LGSZ01000048.1"/>
</dbReference>
<dbReference type="PROSITE" id="PS50052">
    <property type="entry name" value="GUANYLATE_KINASE_2"/>
    <property type="match status" value="1"/>
</dbReference>
<dbReference type="InterPro" id="IPR000053">
    <property type="entry name" value="Thymidine/pyrmidine_PPase"/>
</dbReference>
<dbReference type="PATRIC" id="fig|1526658.3.peg.83"/>
<dbReference type="InterPro" id="IPR028579">
    <property type="entry name" value="Thym_Pase_Put"/>
</dbReference>
<comment type="function">
    <text evidence="2 12">Catalyzes the phosphorylation of ribose 1,5-bisphosphate to 5-phospho-D-ribosyl alpha-1-diphosphate (PRPP).</text>
</comment>
<dbReference type="GO" id="GO:0006213">
    <property type="term" value="P:pyrimidine nucleoside metabolic process"/>
    <property type="evidence" value="ECO:0007669"/>
    <property type="project" value="InterPro"/>
</dbReference>
<dbReference type="NCBIfam" id="TIGR02645">
    <property type="entry name" value="ARCH_P_rylase"/>
    <property type="match status" value="1"/>
</dbReference>
<comment type="catalytic activity">
    <reaction evidence="1 12">
        <text>alpha-D-ribose 1,5-bisphosphate + ATP = 5-phospho-alpha-D-ribose 1-diphosphate + ADP</text>
        <dbReference type="Rhea" id="RHEA:20109"/>
        <dbReference type="ChEBI" id="CHEBI:30616"/>
        <dbReference type="ChEBI" id="CHEBI:58017"/>
        <dbReference type="ChEBI" id="CHEBI:68688"/>
        <dbReference type="ChEBI" id="CHEBI:456216"/>
        <dbReference type="EC" id="2.7.4.23"/>
    </reaction>
</comment>
<comment type="catalytic activity">
    <reaction evidence="10 11">
        <text>thymidine + phosphate = 2-deoxy-alpha-D-ribose 1-phosphate + thymine</text>
        <dbReference type="Rhea" id="RHEA:16037"/>
        <dbReference type="ChEBI" id="CHEBI:17748"/>
        <dbReference type="ChEBI" id="CHEBI:17821"/>
        <dbReference type="ChEBI" id="CHEBI:43474"/>
        <dbReference type="ChEBI" id="CHEBI:57259"/>
        <dbReference type="EC" id="2.4.2.4"/>
    </reaction>
</comment>
<comment type="similarity">
    <text evidence="5">In the C-terminal section; belongs to the thymidine/pyrimidine-nucleoside phosphorylase family. Type 2 subfamily.</text>
</comment>
<keyword evidence="8 12" id="KW-0547">Nucleotide-binding</keyword>
<dbReference type="GO" id="GO:0006206">
    <property type="term" value="P:pyrimidine nucleobase metabolic process"/>
    <property type="evidence" value="ECO:0007669"/>
    <property type="project" value="InterPro"/>
</dbReference>
<dbReference type="GO" id="GO:0004645">
    <property type="term" value="F:1,4-alpha-oligoglucan phosphorylase activity"/>
    <property type="evidence" value="ECO:0007669"/>
    <property type="project" value="InterPro"/>
</dbReference>
<dbReference type="Gene3D" id="3.40.1030.10">
    <property type="entry name" value="Nucleoside phosphorylase/phosphoribosyltransferase catalytic domain"/>
    <property type="match status" value="1"/>
</dbReference>
<comment type="similarity">
    <text evidence="4">In the N-terminal section; belongs to the ribose 1,5-bisphosphokinase family.</text>
</comment>
<evidence type="ECO:0000256" key="10">
    <source>
        <dbReference type="ARBA" id="ARBA00048550"/>
    </source>
</evidence>
<dbReference type="InterPro" id="IPR017459">
    <property type="entry name" value="Glycosyl_Trfase_fam3_N_dom"/>
</dbReference>
<dbReference type="Pfam" id="PF00625">
    <property type="entry name" value="Guanylate_kin"/>
    <property type="match status" value="1"/>
</dbReference>
<dbReference type="Gene3D" id="1.20.970.50">
    <property type="match status" value="1"/>
</dbReference>
<evidence type="ECO:0000313" key="14">
    <source>
        <dbReference type="EMBL" id="KPH79536.1"/>
    </source>
</evidence>
<dbReference type="InterPro" id="IPR012699">
    <property type="entry name" value="PhnN"/>
</dbReference>
<dbReference type="InterPro" id="IPR008144">
    <property type="entry name" value="Guanylate_kin-like_dom"/>
</dbReference>
<comment type="caution">
    <text evidence="14">The sequence shown here is derived from an EMBL/GenBank/DDBJ whole genome shotgun (WGS) entry which is preliminary data.</text>
</comment>
<name>A0A0N1FGA6_9HYPH</name>
<dbReference type="InterPro" id="IPR027417">
    <property type="entry name" value="P-loop_NTPase"/>
</dbReference>
<dbReference type="EC" id="2.4.2.4" evidence="11"/>
<dbReference type="HAMAP" id="MF_00836">
    <property type="entry name" value="PhnN"/>
    <property type="match status" value="1"/>
</dbReference>
<dbReference type="InterPro" id="IPR036320">
    <property type="entry name" value="Glycosyl_Trfase_fam3_N_dom_sf"/>
</dbReference>
<comment type="similarity">
    <text evidence="11">Belongs to the thymidine/pyrimidine-nucleoside phosphorylase family. Type 2 subfamily.</text>
</comment>
<dbReference type="GO" id="GO:0019634">
    <property type="term" value="P:organic phosphonate metabolic process"/>
    <property type="evidence" value="ECO:0007669"/>
    <property type="project" value="UniProtKB-UniRule"/>
</dbReference>
<evidence type="ECO:0000256" key="12">
    <source>
        <dbReference type="HAMAP-Rule" id="MF_00836"/>
    </source>
</evidence>
<dbReference type="SMART" id="SM00072">
    <property type="entry name" value="GuKc"/>
    <property type="match status" value="1"/>
</dbReference>
<dbReference type="SUPFAM" id="SSF47648">
    <property type="entry name" value="Nucleoside phosphorylase/phosphoribosyltransferase N-terminal domain"/>
    <property type="match status" value="1"/>
</dbReference>
<dbReference type="InterPro" id="IPR013466">
    <property type="entry name" value="Thymidine/AMP_Pase"/>
</dbReference>
<evidence type="ECO:0000256" key="8">
    <source>
        <dbReference type="ARBA" id="ARBA00022741"/>
    </source>
</evidence>
<keyword evidence="15" id="KW-1185">Reference proteome</keyword>
<dbReference type="NCBIfam" id="TIGR02322">
    <property type="entry name" value="phosphon_PhnN"/>
    <property type="match status" value="1"/>
</dbReference>
<dbReference type="Gene3D" id="3.40.50.300">
    <property type="entry name" value="P-loop containing nucleotide triphosphate hydrolases"/>
    <property type="match status" value="1"/>
</dbReference>
<dbReference type="GO" id="GO:0009032">
    <property type="term" value="F:thymidine phosphorylase activity"/>
    <property type="evidence" value="ECO:0007669"/>
    <property type="project" value="UniProtKB-UniRule"/>
</dbReference>
<dbReference type="OrthoDB" id="341217at2"/>
<dbReference type="Gene3D" id="3.90.1170.30">
    <property type="entry name" value="Pyrimidine nucleoside phosphorylase-like, C-terminal domain"/>
    <property type="match status" value="1"/>
</dbReference>
<dbReference type="EMBL" id="LGSZ01000048">
    <property type="protein sequence ID" value="KPH79536.1"/>
    <property type="molecule type" value="Genomic_DNA"/>
</dbReference>
<dbReference type="SUPFAM" id="SSF54680">
    <property type="entry name" value="Pyrimidine nucleoside phosphorylase C-terminal domain"/>
    <property type="match status" value="1"/>
</dbReference>
<dbReference type="SUPFAM" id="SSF52540">
    <property type="entry name" value="P-loop containing nucleoside triphosphate hydrolases"/>
    <property type="match status" value="1"/>
</dbReference>
<dbReference type="GO" id="GO:0005829">
    <property type="term" value="C:cytosol"/>
    <property type="evidence" value="ECO:0007669"/>
    <property type="project" value="TreeGrafter"/>
</dbReference>
<dbReference type="Proteomes" id="UP000037822">
    <property type="component" value="Unassembled WGS sequence"/>
</dbReference>
<dbReference type="NCBIfam" id="NF003338">
    <property type="entry name" value="PRK04350.1"/>
    <property type="match status" value="1"/>
</dbReference>
<comment type="similarity">
    <text evidence="12">Belongs to the ribose 1,5-bisphosphokinase family.</text>
</comment>
<evidence type="ECO:0000313" key="15">
    <source>
        <dbReference type="Proteomes" id="UP000037822"/>
    </source>
</evidence>
<dbReference type="Pfam" id="PF02885">
    <property type="entry name" value="Glycos_trans_3N"/>
    <property type="match status" value="1"/>
</dbReference>
<dbReference type="PANTHER" id="PTHR10515:SF0">
    <property type="entry name" value="THYMIDINE PHOSPHORYLASE"/>
    <property type="match status" value="1"/>
</dbReference>
<feature type="domain" description="Guanylate kinase-like" evidence="13">
    <location>
        <begin position="4"/>
        <end position="180"/>
    </location>
</feature>
<reference evidence="14 15" key="1">
    <citation type="submission" date="2015-07" db="EMBL/GenBank/DDBJ databases">
        <title>Whole genome sequencing of Bosea vaviloviae isolated from cave pool.</title>
        <authorList>
            <person name="Tan N.E.H."/>
            <person name="Lee Y.P."/>
            <person name="Gan H.M."/>
            <person name="Barton H."/>
            <person name="Savka M.A."/>
        </authorList>
    </citation>
    <scope>NUCLEOTIDE SEQUENCE [LARGE SCALE GENOMIC DNA]</scope>
    <source>
        <strain evidence="14 15">SD260</strain>
    </source>
</reference>
<accession>A0A0N1FGA6</accession>
<evidence type="ECO:0000256" key="9">
    <source>
        <dbReference type="ARBA" id="ARBA00022840"/>
    </source>
</evidence>
<evidence type="ECO:0000256" key="5">
    <source>
        <dbReference type="ARBA" id="ARBA00008689"/>
    </source>
</evidence>
<sequence length="685" mass="72078">MRPGILFVVVGPSGAGKDTLMDGARAALSDSGRFGFARRLITRPADAGGEDHEAIDEAGFAALSAAGGLLVSWNAHGLHYGLRASLRDDLTQGRHVIANGSRGVLEVLAAAVTRLIIINITASPETLARRLAARGRETAADIAARLARAAPQWPEGIETITVSNDGTVEEGVEHVLAAIDAATRRLVLKPIPIDAWRDTIAYLPRDSLLGVEDFDGPGRVDVAGQPDAQGNRRSIRARINVVEPGWLLEPDEIGLSREAFAQLALPAGSEITLTRTPPQHSRDALRAKIQGAELDAAQYAMLLRDIVEGRYPEGEISAFLVAATRSLSDAEVGALSLVRAGFSTPMRWDEPIVVDKHSMGGIPGSRITLIVAPIVAAHGLAMPKTSSRAITSAAGTADAMEVLAKVDLTQDEVRRTVAQARACIAWNGRLNHSAVDDVMNAITRPLGIDSNRWSVASIISKKLTAGSTHVVVDLPYGRRAKLRDQAEAVELGALFETVGRAVGLHVEAIPTCGAGPIGRGIGPALEVRDVLWVLEGHTEAPTDLRDKALAFAGRILSWDPAIATLEHGRARATELLASGAARQALDAIVAAQGRRDVVPRPAALTHTVRAARAGRIGEIDGWCMSGIARRAGAPFDKSAGIDLLRRVGDDVAVGEGLFTIHASAGPDLEAAVAMAAQDDGFVLAG</sequence>
<feature type="binding site" evidence="12">
    <location>
        <begin position="11"/>
        <end position="18"/>
    </location>
    <ligand>
        <name>ATP</name>
        <dbReference type="ChEBI" id="CHEBI:30616"/>
    </ligand>
</feature>
<evidence type="ECO:0000256" key="6">
    <source>
        <dbReference type="ARBA" id="ARBA00022676"/>
    </source>
</evidence>
<evidence type="ECO:0000256" key="11">
    <source>
        <dbReference type="HAMAP-Rule" id="MF_00703"/>
    </source>
</evidence>
<dbReference type="Pfam" id="PF07831">
    <property type="entry name" value="PYNP_C"/>
    <property type="match status" value="1"/>
</dbReference>
<dbReference type="InterPro" id="IPR008145">
    <property type="entry name" value="GK/Ca_channel_bsu"/>
</dbReference>
<evidence type="ECO:0000256" key="2">
    <source>
        <dbReference type="ARBA" id="ARBA00002554"/>
    </source>
</evidence>
<dbReference type="Pfam" id="PF00591">
    <property type="entry name" value="Glycos_transf_3"/>
    <property type="match status" value="1"/>
</dbReference>
<gene>
    <name evidence="12" type="primary">phnN</name>
    <name evidence="14" type="ORF">AE618_16685</name>
</gene>
<evidence type="ECO:0000256" key="1">
    <source>
        <dbReference type="ARBA" id="ARBA00000373"/>
    </source>
</evidence>
<protein>
    <recommendedName>
        <fullName evidence="11 12">Multifunctional fusion protein</fullName>
    </recommendedName>
    <domain>
        <recommendedName>
            <fullName evidence="11">Putative thymidine phosphorylase</fullName>
            <ecNumber evidence="11">2.4.2.4</ecNumber>
        </recommendedName>
        <alternativeName>
            <fullName evidence="11">TdRPase</fullName>
        </alternativeName>
    </domain>
    <domain>
        <recommendedName>
            <fullName evidence="12">Ribose 1,5-bisphosphate phosphokinase PhnN</fullName>
            <ecNumber evidence="12">2.7.4.23</ecNumber>
        </recommendedName>
        <alternativeName>
            <fullName evidence="12">Ribose 1,5-bisphosphokinase</fullName>
        </alternativeName>
    </domain>
</protein>
<evidence type="ECO:0000256" key="4">
    <source>
        <dbReference type="ARBA" id="ARBA00005935"/>
    </source>
</evidence>
<dbReference type="HAMAP" id="MF_00703">
    <property type="entry name" value="Thymid_phosp_2"/>
    <property type="match status" value="1"/>
</dbReference>
<dbReference type="InterPro" id="IPR013102">
    <property type="entry name" value="PYNP_C"/>
</dbReference>
<dbReference type="InterPro" id="IPR035902">
    <property type="entry name" value="Nuc_phospho_transferase"/>
</dbReference>
<dbReference type="EC" id="2.7.4.23" evidence="12"/>
<dbReference type="PANTHER" id="PTHR10515">
    <property type="entry name" value="THYMIDINE PHOSPHORYLASE"/>
    <property type="match status" value="1"/>
</dbReference>
<evidence type="ECO:0000259" key="13">
    <source>
        <dbReference type="PROSITE" id="PS50052"/>
    </source>
</evidence>
<dbReference type="InterPro" id="IPR017872">
    <property type="entry name" value="Pyrmidine_PPase_CS"/>
</dbReference>
<dbReference type="PROSITE" id="PS00647">
    <property type="entry name" value="THYMID_PHOSPHORYLASE"/>
    <property type="match status" value="1"/>
</dbReference>
<comment type="pathway">
    <text evidence="3 12">Metabolic intermediate biosynthesis; 5-phospho-alpha-D-ribose 1-diphosphate biosynthesis; 5-phospho-alpha-D-ribose 1-diphosphate from D-ribose 5-phosphate (route II): step 3/3.</text>
</comment>
<dbReference type="SMART" id="SM00941">
    <property type="entry name" value="PYNP_C"/>
    <property type="match status" value="1"/>
</dbReference>
<dbReference type="GO" id="GO:0005524">
    <property type="term" value="F:ATP binding"/>
    <property type="evidence" value="ECO:0007669"/>
    <property type="project" value="UniProtKB-KW"/>
</dbReference>
<evidence type="ECO:0000256" key="3">
    <source>
        <dbReference type="ARBA" id="ARBA00005069"/>
    </source>
</evidence>
<organism evidence="14 15">
    <name type="scientific">Bosea vaviloviae</name>
    <dbReference type="NCBI Taxonomy" id="1526658"/>
    <lineage>
        <taxon>Bacteria</taxon>
        <taxon>Pseudomonadati</taxon>
        <taxon>Pseudomonadota</taxon>
        <taxon>Alphaproteobacteria</taxon>
        <taxon>Hyphomicrobiales</taxon>
        <taxon>Boseaceae</taxon>
        <taxon>Bosea</taxon>
    </lineage>
</organism>